<keyword evidence="2" id="KW-1185">Reference proteome</keyword>
<dbReference type="PATRIC" id="fig|391937.3.peg.2668"/>
<evidence type="ECO:0000313" key="1">
    <source>
        <dbReference type="EMBL" id="EKF18315.1"/>
    </source>
</evidence>
<evidence type="ECO:0008006" key="3">
    <source>
        <dbReference type="Google" id="ProtNLM"/>
    </source>
</evidence>
<dbReference type="Gene3D" id="3.40.50.1820">
    <property type="entry name" value="alpha/beta hydrolase"/>
    <property type="match status" value="1"/>
</dbReference>
<dbReference type="SUPFAM" id="SSF53474">
    <property type="entry name" value="alpha/beta-Hydrolases"/>
    <property type="match status" value="1"/>
</dbReference>
<evidence type="ECO:0000313" key="2">
    <source>
        <dbReference type="Proteomes" id="UP000006786"/>
    </source>
</evidence>
<dbReference type="AlphaFoldDB" id="K2MBR1"/>
<dbReference type="EMBL" id="AMRM01000014">
    <property type="protein sequence ID" value="EKF18315.1"/>
    <property type="molecule type" value="Genomic_DNA"/>
</dbReference>
<accession>K2MBR1</accession>
<name>K2MBR1_9HYPH</name>
<dbReference type="Proteomes" id="UP000006786">
    <property type="component" value="Unassembled WGS sequence"/>
</dbReference>
<sequence length="233" mass="25188">MAVHGSYRVAEGYRDAFAALAEQLGAVVLAPLFPCGVEGPEDTESYKFCVTSDTRFDHVLLAMIDELNERLDGRVATGRFALFGYSGGGQFVHRFAYLHAHRLAALSIGAPGKVTLMDETLPWWKGLRGLAELAGQPLRLDALRALPVQMVIGDLDDKEDDVATAVGSPHWMDGINDAGRNRTTLMESLRRSLAADGVSARLDVVEGVAHDGFAVLAPVQAFLADVLVKEARR</sequence>
<dbReference type="eggNOG" id="COG1073">
    <property type="taxonomic scope" value="Bacteria"/>
</dbReference>
<proteinExistence type="predicted"/>
<dbReference type="InterPro" id="IPR029058">
    <property type="entry name" value="AB_hydrolase_fold"/>
</dbReference>
<gene>
    <name evidence="1" type="ORF">NA2_13000</name>
</gene>
<reference evidence="1 2" key="1">
    <citation type="journal article" date="2012" name="J. Bacteriol.">
        <title>Genome Sequence of Nitratireductor pacificus Type Strain pht-3B.</title>
        <authorList>
            <person name="Lai Q."/>
            <person name="Li G."/>
            <person name="Shao Z."/>
        </authorList>
    </citation>
    <scope>NUCLEOTIDE SEQUENCE [LARGE SCALE GENOMIC DNA]</scope>
    <source>
        <strain evidence="2">pht-3B</strain>
    </source>
</reference>
<organism evidence="1 2">
    <name type="scientific">Nitratireductor pacificus pht-3B</name>
    <dbReference type="NCBI Taxonomy" id="391937"/>
    <lineage>
        <taxon>Bacteria</taxon>
        <taxon>Pseudomonadati</taxon>
        <taxon>Pseudomonadota</taxon>
        <taxon>Alphaproteobacteria</taxon>
        <taxon>Hyphomicrobiales</taxon>
        <taxon>Phyllobacteriaceae</taxon>
        <taxon>Nitratireductor</taxon>
    </lineage>
</organism>
<comment type="caution">
    <text evidence="1">The sequence shown here is derived from an EMBL/GenBank/DDBJ whole genome shotgun (WGS) entry which is preliminary data.</text>
</comment>
<dbReference type="STRING" id="391937.NA2_13000"/>
<protein>
    <recommendedName>
        <fullName evidence="3">Poly(Aspartic acid) hydrolase</fullName>
    </recommendedName>
</protein>